<keyword evidence="2" id="KW-0378">Hydrolase</keyword>
<proteinExistence type="predicted"/>
<evidence type="ECO:0000313" key="2">
    <source>
        <dbReference type="EMBL" id="AFN75381.1"/>
    </source>
</evidence>
<gene>
    <name evidence="2" type="ordered locus">MROS_2151</name>
</gene>
<evidence type="ECO:0000313" key="3">
    <source>
        <dbReference type="Proteomes" id="UP000009011"/>
    </source>
</evidence>
<dbReference type="PANTHER" id="PTHR33525:SF3">
    <property type="entry name" value="RIBONUCLEASE Y"/>
    <property type="match status" value="1"/>
</dbReference>
<dbReference type="InterPro" id="IPR013976">
    <property type="entry name" value="HDOD"/>
</dbReference>
<dbReference type="PROSITE" id="PS51833">
    <property type="entry name" value="HDOD"/>
    <property type="match status" value="1"/>
</dbReference>
<dbReference type="PANTHER" id="PTHR33525">
    <property type="match status" value="1"/>
</dbReference>
<dbReference type="RefSeq" id="WP_014856813.1">
    <property type="nucleotide sequence ID" value="NC_018178.1"/>
</dbReference>
<sequence length="290" mass="33232">MVEQGTSEIKERIRKQLSGIGNIPAVPQVIAEVSNMLDNEMTSASDLCRVISRDQALAAKILAVANSPLYGLPRRVSTIEFAVVIIGFDHIKNILLALSLLDTFKVRNAKDWNHQEYWRHSILTATGAKRIADDLRYPKSGEVFTVGLLHDLGLVILYKYMNYDYKQIMELVDNQGLSFLEAENKVLGYTHSHIAEFLLEKWNFPRNIIDAVVNHHTPSESEFSPVLSSLVHLTDYMTQKFEIGTFMCDDNMPLDENILEILQFGNMEYLEQFMESYKPLFNQHFESLNR</sequence>
<dbReference type="AlphaFoldDB" id="I7A673"/>
<evidence type="ECO:0000259" key="1">
    <source>
        <dbReference type="PROSITE" id="PS51833"/>
    </source>
</evidence>
<dbReference type="GO" id="GO:0016787">
    <property type="term" value="F:hydrolase activity"/>
    <property type="evidence" value="ECO:0007669"/>
    <property type="project" value="UniProtKB-KW"/>
</dbReference>
<reference evidence="2 3" key="1">
    <citation type="journal article" date="2013" name="PLoS ONE">
        <title>Genomic analysis of Melioribacter roseus, facultatively anaerobic organotrophic bacterium representing a novel deep lineage within Bacteriodetes/Chlorobi group.</title>
        <authorList>
            <person name="Kadnikov V.V."/>
            <person name="Mardanov A.V."/>
            <person name="Podosokorskaya O.A."/>
            <person name="Gavrilov S.N."/>
            <person name="Kublanov I.V."/>
            <person name="Beletsky A.V."/>
            <person name="Bonch-Osmolovskaya E.A."/>
            <person name="Ravin N.V."/>
        </authorList>
    </citation>
    <scope>NUCLEOTIDE SEQUENCE [LARGE SCALE GENOMIC DNA]</scope>
    <source>
        <strain evidence="3">JCM 17771 / P3M-2</strain>
    </source>
</reference>
<dbReference type="Pfam" id="PF08668">
    <property type="entry name" value="HDOD"/>
    <property type="match status" value="1"/>
</dbReference>
<feature type="domain" description="HDOD" evidence="1">
    <location>
        <begin position="23"/>
        <end position="218"/>
    </location>
</feature>
<dbReference type="eggNOG" id="COG1639">
    <property type="taxonomic scope" value="Bacteria"/>
</dbReference>
<dbReference type="KEGG" id="mro:MROS_2151"/>
<dbReference type="HOGENOM" id="CLU_048246_4_0_10"/>
<keyword evidence="3" id="KW-1185">Reference proteome</keyword>
<dbReference type="Gene3D" id="1.10.3210.10">
    <property type="entry name" value="Hypothetical protein af1432"/>
    <property type="match status" value="1"/>
</dbReference>
<dbReference type="InterPro" id="IPR052340">
    <property type="entry name" value="RNase_Y/CdgJ"/>
</dbReference>
<dbReference type="OrthoDB" id="9788446at2"/>
<dbReference type="STRING" id="1191523.MROS_2151"/>
<protein>
    <submittedName>
        <fullName evidence="2">Metal dependent phosphohydrolase</fullName>
    </submittedName>
</protein>
<accession>I7A673</accession>
<dbReference type="SUPFAM" id="SSF109604">
    <property type="entry name" value="HD-domain/PDEase-like"/>
    <property type="match status" value="1"/>
</dbReference>
<dbReference type="Proteomes" id="UP000009011">
    <property type="component" value="Chromosome"/>
</dbReference>
<name>I7A673_MELRP</name>
<organism evidence="2 3">
    <name type="scientific">Melioribacter roseus (strain DSM 23840 / JCM 17771 / VKM B-2668 / P3M-2)</name>
    <dbReference type="NCBI Taxonomy" id="1191523"/>
    <lineage>
        <taxon>Bacteria</taxon>
        <taxon>Pseudomonadati</taxon>
        <taxon>Ignavibacteriota</taxon>
        <taxon>Ignavibacteria</taxon>
        <taxon>Ignavibacteriales</taxon>
        <taxon>Melioribacteraceae</taxon>
        <taxon>Melioribacter</taxon>
    </lineage>
</organism>
<dbReference type="EMBL" id="CP003557">
    <property type="protein sequence ID" value="AFN75381.1"/>
    <property type="molecule type" value="Genomic_DNA"/>
</dbReference>